<dbReference type="Proteomes" id="UP000695562">
    <property type="component" value="Unassembled WGS sequence"/>
</dbReference>
<dbReference type="AlphaFoldDB" id="A0A8J4UVH6"/>
<comment type="caution">
    <text evidence="2">The sequence shown here is derived from an EMBL/GenBank/DDBJ whole genome shotgun (WGS) entry which is preliminary data.</text>
</comment>
<gene>
    <name evidence="2" type="ORF">CYY_002077</name>
</gene>
<evidence type="ECO:0008006" key="4">
    <source>
        <dbReference type="Google" id="ProtNLM"/>
    </source>
</evidence>
<dbReference type="EMBL" id="AJWJ01000055">
    <property type="protein sequence ID" value="KAF2076591.1"/>
    <property type="molecule type" value="Genomic_DNA"/>
</dbReference>
<keyword evidence="3" id="KW-1185">Reference proteome</keyword>
<evidence type="ECO:0000313" key="3">
    <source>
        <dbReference type="Proteomes" id="UP000695562"/>
    </source>
</evidence>
<protein>
    <recommendedName>
        <fullName evidence="4">SAM domain-containing protein</fullName>
    </recommendedName>
</protein>
<reference evidence="2" key="1">
    <citation type="submission" date="2020-01" db="EMBL/GenBank/DDBJ databases">
        <title>Development of genomics and gene disruption for Polysphondylium violaceum indicates a role for the polyketide synthase stlB in stalk morphogenesis.</title>
        <authorList>
            <person name="Narita B."/>
            <person name="Kawabe Y."/>
            <person name="Kin K."/>
            <person name="Saito T."/>
            <person name="Gibbs R."/>
            <person name="Kuspa A."/>
            <person name="Muzny D."/>
            <person name="Queller D."/>
            <person name="Richards S."/>
            <person name="Strassman J."/>
            <person name="Sucgang R."/>
            <person name="Worley K."/>
            <person name="Schaap P."/>
        </authorList>
    </citation>
    <scope>NUCLEOTIDE SEQUENCE</scope>
    <source>
        <strain evidence="2">QSvi11</strain>
    </source>
</reference>
<evidence type="ECO:0000313" key="2">
    <source>
        <dbReference type="EMBL" id="KAF2076591.1"/>
    </source>
</evidence>
<dbReference type="CDD" id="cd09487">
    <property type="entry name" value="SAM_superfamily"/>
    <property type="match status" value="1"/>
</dbReference>
<evidence type="ECO:0000256" key="1">
    <source>
        <dbReference type="SAM" id="MobiDB-lite"/>
    </source>
</evidence>
<accession>A0A8J4UVH6</accession>
<dbReference type="Gene3D" id="1.10.150.50">
    <property type="entry name" value="Transcription Factor, Ets-1"/>
    <property type="match status" value="1"/>
</dbReference>
<dbReference type="InterPro" id="IPR013761">
    <property type="entry name" value="SAM/pointed_sf"/>
</dbReference>
<dbReference type="OrthoDB" id="25654at2759"/>
<organism evidence="2 3">
    <name type="scientific">Polysphondylium violaceum</name>
    <dbReference type="NCBI Taxonomy" id="133409"/>
    <lineage>
        <taxon>Eukaryota</taxon>
        <taxon>Amoebozoa</taxon>
        <taxon>Evosea</taxon>
        <taxon>Eumycetozoa</taxon>
        <taxon>Dictyostelia</taxon>
        <taxon>Dictyosteliales</taxon>
        <taxon>Dictyosteliaceae</taxon>
        <taxon>Polysphondylium</taxon>
    </lineage>
</organism>
<name>A0A8J4UVH6_9MYCE</name>
<sequence length="499" mass="55872">MTLQTISSMTNEQLCSYLTISLGEEYIKYIEKFKLNQIDGSDFIDLTHNDYEVLSIPWKYQKKFKQMQESGKIEALPPLPQPLTPDQGPTPAQYKSEIEKLNTQVSDLTDMVSDLSKQIELLALTKNPKTNLENIPQSLKDLLLNPSPDSKTIPIVLPSDDNLTPIPTITNEIPSLIDATHLPNLPRASNAPVPLCSVAYGPSDNVSFCQFYDQSKNNIAILPNFPDPFDNTIYGDYLVTISDEAGIKEIVSTKINLRPQDSIVVPHQFSVRTPLGDKVNGSIEVYLHGVKVHTWSISDGIVNLPTNLQDGKYKIIIKSNSNLLLPLSLNMIIHGASRTSSSIQWLLRSNITTEEYEFVLSWNTSPRDLDSHMWCRHPNGVFEHVYYRNKAVGNMNLDCDVTSGIGPETVRFKPLPGCKYIFAVHKYSEDGELAQSGANVKIGHNRLTLSTKSIPNTQQNGARFWVVCSIDGTTGSITEINKFEFHNNFENNDVPTKYL</sequence>
<proteinExistence type="predicted"/>
<feature type="region of interest" description="Disordered" evidence="1">
    <location>
        <begin position="75"/>
        <end position="94"/>
    </location>
</feature>